<dbReference type="InterPro" id="IPR036390">
    <property type="entry name" value="WH_DNA-bd_sf"/>
</dbReference>
<keyword evidence="7" id="KW-1185">Reference proteome</keyword>
<dbReference type="GO" id="GO:0032993">
    <property type="term" value="C:protein-DNA complex"/>
    <property type="evidence" value="ECO:0007669"/>
    <property type="project" value="TreeGrafter"/>
</dbReference>
<keyword evidence="2" id="KW-0805">Transcription regulation</keyword>
<dbReference type="OrthoDB" id="4131546at2"/>
<dbReference type="Proteomes" id="UP000294911">
    <property type="component" value="Unassembled WGS sequence"/>
</dbReference>
<dbReference type="Pfam" id="PF00126">
    <property type="entry name" value="HTH_1"/>
    <property type="match status" value="1"/>
</dbReference>
<dbReference type="Pfam" id="PF03466">
    <property type="entry name" value="LysR_substrate"/>
    <property type="match status" value="1"/>
</dbReference>
<dbReference type="CDD" id="cd08423">
    <property type="entry name" value="PBP2_LTTR_like_6"/>
    <property type="match status" value="1"/>
</dbReference>
<dbReference type="AlphaFoldDB" id="A0A4R2R6P6"/>
<dbReference type="GO" id="GO:0003700">
    <property type="term" value="F:DNA-binding transcription factor activity"/>
    <property type="evidence" value="ECO:0007669"/>
    <property type="project" value="InterPro"/>
</dbReference>
<feature type="domain" description="HTH lysR-type" evidence="5">
    <location>
        <begin position="24"/>
        <end position="81"/>
    </location>
</feature>
<keyword evidence="3 6" id="KW-0238">DNA-binding</keyword>
<evidence type="ECO:0000256" key="3">
    <source>
        <dbReference type="ARBA" id="ARBA00023125"/>
    </source>
</evidence>
<dbReference type="PROSITE" id="PS50931">
    <property type="entry name" value="HTH_LYSR"/>
    <property type="match status" value="1"/>
</dbReference>
<protein>
    <submittedName>
        <fullName evidence="6">DNA-binding transcriptional LysR family regulator</fullName>
    </submittedName>
</protein>
<comment type="similarity">
    <text evidence="1">Belongs to the LysR transcriptional regulatory family.</text>
</comment>
<evidence type="ECO:0000256" key="1">
    <source>
        <dbReference type="ARBA" id="ARBA00009437"/>
    </source>
</evidence>
<evidence type="ECO:0000313" key="6">
    <source>
        <dbReference type="EMBL" id="TCP55301.1"/>
    </source>
</evidence>
<name>A0A4R2R6P6_9PSEU</name>
<proteinExistence type="inferred from homology"/>
<dbReference type="InterPro" id="IPR036388">
    <property type="entry name" value="WH-like_DNA-bd_sf"/>
</dbReference>
<dbReference type="PANTHER" id="PTHR30346:SF29">
    <property type="entry name" value="LYSR SUBSTRATE-BINDING"/>
    <property type="match status" value="1"/>
</dbReference>
<evidence type="ECO:0000313" key="7">
    <source>
        <dbReference type="Proteomes" id="UP000294911"/>
    </source>
</evidence>
<evidence type="ECO:0000256" key="2">
    <source>
        <dbReference type="ARBA" id="ARBA00023015"/>
    </source>
</evidence>
<accession>A0A4R2R6P6</accession>
<dbReference type="Gene3D" id="1.10.10.10">
    <property type="entry name" value="Winged helix-like DNA-binding domain superfamily/Winged helix DNA-binding domain"/>
    <property type="match status" value="1"/>
</dbReference>
<dbReference type="SUPFAM" id="SSF46785">
    <property type="entry name" value="Winged helix' DNA-binding domain"/>
    <property type="match status" value="1"/>
</dbReference>
<evidence type="ECO:0000259" key="5">
    <source>
        <dbReference type="PROSITE" id="PS50931"/>
    </source>
</evidence>
<dbReference type="GO" id="GO:0003677">
    <property type="term" value="F:DNA binding"/>
    <property type="evidence" value="ECO:0007669"/>
    <property type="project" value="UniProtKB-KW"/>
</dbReference>
<keyword evidence="4" id="KW-0804">Transcription</keyword>
<dbReference type="EMBL" id="SLXQ01000002">
    <property type="protein sequence ID" value="TCP55301.1"/>
    <property type="molecule type" value="Genomic_DNA"/>
</dbReference>
<organism evidence="6 7">
    <name type="scientific">Tamaricihabitans halophyticus</name>
    <dbReference type="NCBI Taxonomy" id="1262583"/>
    <lineage>
        <taxon>Bacteria</taxon>
        <taxon>Bacillati</taxon>
        <taxon>Actinomycetota</taxon>
        <taxon>Actinomycetes</taxon>
        <taxon>Pseudonocardiales</taxon>
        <taxon>Pseudonocardiaceae</taxon>
        <taxon>Tamaricihabitans</taxon>
    </lineage>
</organism>
<gene>
    <name evidence="6" type="ORF">EV191_102513</name>
</gene>
<dbReference type="PANTHER" id="PTHR30346">
    <property type="entry name" value="TRANSCRIPTIONAL DUAL REGULATOR HCAR-RELATED"/>
    <property type="match status" value="1"/>
</dbReference>
<dbReference type="Gene3D" id="3.40.190.10">
    <property type="entry name" value="Periplasmic binding protein-like II"/>
    <property type="match status" value="2"/>
</dbReference>
<dbReference type="SUPFAM" id="SSF53850">
    <property type="entry name" value="Periplasmic binding protein-like II"/>
    <property type="match status" value="1"/>
</dbReference>
<sequence length="324" mass="33986">MLAASIHEYKRNVMASIDKLNFMIDLARLRLLIALHELGTLHAAAASLHVSASAASQQLATLTREVGATLTEADGRKLRFTDAGKVLVEHAYQLLAQVERARGDVRAASGGELGELTVGSYSSLICSLLIPATDVLHGWHPRLRVNIREVTSPDSLAGLASGELDVVVDVEAQDTPTIDDPRYTRMPLGTEDIELALPADHPLASESTADLAAHAAADWVSTMDGDACDQLLRAACAAAGFNPIIRHRASDWRTVLALVAAGRGVALVPGVTPALVPAGVSLVPFDSPAARRHVYAAVRRGSEARPAVQACLSALGEQATAAAG</sequence>
<dbReference type="InterPro" id="IPR005119">
    <property type="entry name" value="LysR_subst-bd"/>
</dbReference>
<comment type="caution">
    <text evidence="6">The sequence shown here is derived from an EMBL/GenBank/DDBJ whole genome shotgun (WGS) entry which is preliminary data.</text>
</comment>
<reference evidence="6 7" key="1">
    <citation type="submission" date="2019-03" db="EMBL/GenBank/DDBJ databases">
        <title>Genomic Encyclopedia of Type Strains, Phase IV (KMG-IV): sequencing the most valuable type-strain genomes for metagenomic binning, comparative biology and taxonomic classification.</title>
        <authorList>
            <person name="Goeker M."/>
        </authorList>
    </citation>
    <scope>NUCLEOTIDE SEQUENCE [LARGE SCALE GENOMIC DNA]</scope>
    <source>
        <strain evidence="6 7">DSM 45765</strain>
    </source>
</reference>
<evidence type="ECO:0000256" key="4">
    <source>
        <dbReference type="ARBA" id="ARBA00023163"/>
    </source>
</evidence>
<dbReference type="InterPro" id="IPR000847">
    <property type="entry name" value="LysR_HTH_N"/>
</dbReference>